<keyword evidence="1" id="KW-1133">Transmembrane helix</keyword>
<dbReference type="Proteomes" id="UP000183015">
    <property type="component" value="Unassembled WGS sequence"/>
</dbReference>
<dbReference type="EMBL" id="FOAZ01000011">
    <property type="protein sequence ID" value="SEL66081.1"/>
    <property type="molecule type" value="Genomic_DNA"/>
</dbReference>
<dbReference type="STRING" id="235985.SAMN05414137_11185"/>
<keyword evidence="1" id="KW-0472">Membrane</keyword>
<protein>
    <submittedName>
        <fullName evidence="2">Uncharacterized protein</fullName>
    </submittedName>
</protein>
<evidence type="ECO:0000313" key="3">
    <source>
        <dbReference type="Proteomes" id="UP000183015"/>
    </source>
</evidence>
<feature type="transmembrane region" description="Helical" evidence="1">
    <location>
        <begin position="71"/>
        <end position="88"/>
    </location>
</feature>
<gene>
    <name evidence="2" type="ORF">SAMN05414137_11185</name>
</gene>
<reference evidence="3" key="1">
    <citation type="submission" date="2016-10" db="EMBL/GenBank/DDBJ databases">
        <authorList>
            <person name="Varghese N."/>
        </authorList>
    </citation>
    <scope>NUCLEOTIDE SEQUENCE [LARGE SCALE GENOMIC DNA]</scope>
    <source>
        <strain evidence="3">DSM 45096 / BCRC 16803 / CGMCC 4.1857 / CIP 109030 / JCM 12277 / KCTC 19219 / NBRC 100920 / 33214</strain>
    </source>
</reference>
<feature type="transmembrane region" description="Helical" evidence="1">
    <location>
        <begin position="38"/>
        <end position="64"/>
    </location>
</feature>
<dbReference type="eggNOG" id="ENOG5033H6B">
    <property type="taxonomic scope" value="Bacteria"/>
</dbReference>
<evidence type="ECO:0000256" key="1">
    <source>
        <dbReference type="SAM" id="Phobius"/>
    </source>
</evidence>
<keyword evidence="3" id="KW-1185">Reference proteome</keyword>
<dbReference type="RefSeq" id="WP_063773268.1">
    <property type="nucleotide sequence ID" value="NZ_BBPN01000015.1"/>
</dbReference>
<proteinExistence type="predicted"/>
<accession>A0A1H7S0H6</accession>
<organism evidence="2 3">
    <name type="scientific">Streptacidiphilus jiangxiensis</name>
    <dbReference type="NCBI Taxonomy" id="235985"/>
    <lineage>
        <taxon>Bacteria</taxon>
        <taxon>Bacillati</taxon>
        <taxon>Actinomycetota</taxon>
        <taxon>Actinomycetes</taxon>
        <taxon>Kitasatosporales</taxon>
        <taxon>Streptomycetaceae</taxon>
        <taxon>Streptacidiphilus</taxon>
    </lineage>
</organism>
<dbReference type="AlphaFoldDB" id="A0A1H7S0H6"/>
<name>A0A1H7S0H6_STRJI</name>
<keyword evidence="1" id="KW-0812">Transmembrane</keyword>
<sequence>MTVRVLRTALALLGIGVIGYGLYGLLHDPYIRDPADVLVWGVGGVVLHDGFWLPLVLLVGTALVRRPLLRGGLVVAAALTAVGLPAVLRAGVDHGNPSLLPLPYLRNWLLLLAAVAVVVALLAVAPRVPGAVRATERRVRRWLPPARMRRKPAPPRPTRRD</sequence>
<evidence type="ECO:0000313" key="2">
    <source>
        <dbReference type="EMBL" id="SEL66081.1"/>
    </source>
</evidence>
<feature type="transmembrane region" description="Helical" evidence="1">
    <location>
        <begin position="9"/>
        <end position="26"/>
    </location>
</feature>
<feature type="transmembrane region" description="Helical" evidence="1">
    <location>
        <begin position="108"/>
        <end position="128"/>
    </location>
</feature>